<evidence type="ECO:0000313" key="2">
    <source>
        <dbReference type="EMBL" id="MEI4551041.1"/>
    </source>
</evidence>
<keyword evidence="1" id="KW-1133">Transmembrane helix</keyword>
<keyword evidence="1" id="KW-0812">Transmembrane</keyword>
<gene>
    <name evidence="2" type="ORF">WAE96_15320</name>
</gene>
<feature type="transmembrane region" description="Helical" evidence="1">
    <location>
        <begin position="68"/>
        <end position="92"/>
    </location>
</feature>
<accession>A0ABU8EVP2</accession>
<keyword evidence="3" id="KW-1185">Reference proteome</keyword>
<evidence type="ECO:0008006" key="4">
    <source>
        <dbReference type="Google" id="ProtNLM"/>
    </source>
</evidence>
<dbReference type="Proteomes" id="UP001382455">
    <property type="component" value="Unassembled WGS sequence"/>
</dbReference>
<evidence type="ECO:0000313" key="3">
    <source>
        <dbReference type="Proteomes" id="UP001382455"/>
    </source>
</evidence>
<protein>
    <recommendedName>
        <fullName evidence="4">Cxxc_20_cxxc protein</fullName>
    </recommendedName>
</protein>
<sequence length="100" mass="11317">MLNEFITRSCPCCNKPLKLSDRLALLNREPLNCKYCAKPLKPNVNITLFNVFWLSMSISWLIKNTTSLNYLYALAAALFTVSVFLPALDLLFTLEPDESG</sequence>
<dbReference type="EMBL" id="JBAWKS010000002">
    <property type="protein sequence ID" value="MEI4551041.1"/>
    <property type="molecule type" value="Genomic_DNA"/>
</dbReference>
<organism evidence="2 3">
    <name type="scientific">Pseudoalteromonas spongiae</name>
    <dbReference type="NCBI Taxonomy" id="298657"/>
    <lineage>
        <taxon>Bacteria</taxon>
        <taxon>Pseudomonadati</taxon>
        <taxon>Pseudomonadota</taxon>
        <taxon>Gammaproteobacteria</taxon>
        <taxon>Alteromonadales</taxon>
        <taxon>Pseudoalteromonadaceae</taxon>
        <taxon>Pseudoalteromonas</taxon>
    </lineage>
</organism>
<proteinExistence type="predicted"/>
<comment type="caution">
    <text evidence="2">The sequence shown here is derived from an EMBL/GenBank/DDBJ whole genome shotgun (WGS) entry which is preliminary data.</text>
</comment>
<keyword evidence="1" id="KW-0472">Membrane</keyword>
<evidence type="ECO:0000256" key="1">
    <source>
        <dbReference type="SAM" id="Phobius"/>
    </source>
</evidence>
<dbReference type="RefSeq" id="WP_336436082.1">
    <property type="nucleotide sequence ID" value="NZ_JBAWKS010000002.1"/>
</dbReference>
<name>A0ABU8EVP2_9GAMM</name>
<reference evidence="2 3" key="1">
    <citation type="submission" date="2023-12" db="EMBL/GenBank/DDBJ databases">
        <title>Friends and Foes: Symbiotic and Algicidal bacterial influence on Karenia brevis blooms.</title>
        <authorList>
            <person name="Fei C."/>
            <person name="Mohamed A.R."/>
            <person name="Booker A."/>
            <person name="Arshad M."/>
            <person name="Klass S."/>
            <person name="Ahn S."/>
            <person name="Gilbert P.M."/>
            <person name="Heil C.A."/>
            <person name="Martinez J.M."/>
            <person name="Amin S.A."/>
        </authorList>
    </citation>
    <scope>NUCLEOTIDE SEQUENCE [LARGE SCALE GENOMIC DNA]</scope>
    <source>
        <strain evidence="2 3">CE15</strain>
    </source>
</reference>